<reference evidence="11 12" key="2">
    <citation type="submission" date="2020-07" db="EMBL/GenBank/DDBJ databases">
        <title>Genome assembly of wild tea tree DASZ reveals pedigree and selection history of tea varieties.</title>
        <authorList>
            <person name="Zhang W."/>
        </authorList>
    </citation>
    <scope>NUCLEOTIDE SEQUENCE [LARGE SCALE GENOMIC DNA]</scope>
    <source>
        <strain evidence="12">cv. G240</strain>
        <tissue evidence="11">Leaf</tissue>
    </source>
</reference>
<evidence type="ECO:0000256" key="1">
    <source>
        <dbReference type="ARBA" id="ARBA00004123"/>
    </source>
</evidence>
<keyword evidence="12" id="KW-1185">Reference proteome</keyword>
<evidence type="ECO:0000256" key="4">
    <source>
        <dbReference type="ARBA" id="ARBA00023125"/>
    </source>
</evidence>
<dbReference type="Pfam" id="PF07727">
    <property type="entry name" value="RVT_2"/>
    <property type="match status" value="1"/>
</dbReference>
<dbReference type="InterPro" id="IPR001356">
    <property type="entry name" value="HD"/>
</dbReference>
<dbReference type="SUPFAM" id="SSF46689">
    <property type="entry name" value="Homeodomain-like"/>
    <property type="match status" value="1"/>
</dbReference>
<reference evidence="12" key="1">
    <citation type="journal article" date="2020" name="Nat. Commun.">
        <title>Genome assembly of wild tea tree DASZ reveals pedigree and selection history of tea varieties.</title>
        <authorList>
            <person name="Zhang W."/>
            <person name="Zhang Y."/>
            <person name="Qiu H."/>
            <person name="Guo Y."/>
            <person name="Wan H."/>
            <person name="Zhang X."/>
            <person name="Scossa F."/>
            <person name="Alseekh S."/>
            <person name="Zhang Q."/>
            <person name="Wang P."/>
            <person name="Xu L."/>
            <person name="Schmidt M.H."/>
            <person name="Jia X."/>
            <person name="Li D."/>
            <person name="Zhu A."/>
            <person name="Guo F."/>
            <person name="Chen W."/>
            <person name="Ni D."/>
            <person name="Usadel B."/>
            <person name="Fernie A.R."/>
            <person name="Wen W."/>
        </authorList>
    </citation>
    <scope>NUCLEOTIDE SEQUENCE [LARGE SCALE GENOMIC DNA]</scope>
    <source>
        <strain evidence="12">cv. G240</strain>
    </source>
</reference>
<sequence length="768" mass="85887">MGSFEGVWEIILQKQHFPNTTFVFKIRALVMHLDSSTFYNMTENDALNVPIDMSDRNTILDAMISHRTSDPAAQSNAPHLNNQKQIAAEFPALSMLHGEPMNNVYTGFNISNLVGLLDSDAMLPRNAPLGRNTITDSSYPTNNAQVQEPYLGGMPISAASVATILAARCGPQDNLNELATSSPCSAYPLDILKSSVPNDYDDALNSVYAASLNCEYDGILGAMNGKWDFDKFLADCTGKIPGRTGFQSLQLMGNINPDGWISSDNANVRSSNPSSSSKFGNELSLSLSMCQPSIIHGTSVPDQCLEISCAGVTHRSLNGRQLGSETSCDSKNLSLSFGSCRPVQFPQFLSGSRYLPVIQEILAEIASYSLENLVKMNYSASQIGAGAKFMYSSSQHADRGYSVVGSDDFPDRDARFEVQLDPVLQGRDVEAKRKQLLALLQVVDNQYNQCLDEIHTTISAFHAATELDPQIHARFTLQRISSSYKNLRERISTQILAMGSYCNKDTREEDRSFETSFIQKQWALQQLRRKDQQLWRPQRGLPERSVSVLRAWMFQNFLHPYPKDAEKHLLAVRSGLTRSQVSNWFINARVRLWKPMIEEMYTEMNWRKGRRNHEDTDNNHRSHKSIESQRVNMNIDDEIQDPHSIQQIGLDCKLGGLYVLEQLHVPSLAATSVDLSSFQYGIDYEETFAPVAKMTTVRTLIAVAAVRRWPFSQMDIKNAFLNGDLTEEIYMAPHPSGSSKKQTVVSRSSAKTEYRAMATTIAESVWLQ</sequence>
<keyword evidence="5 8" id="KW-0371">Homeobox</keyword>
<proteinExistence type="inferred from homology"/>
<keyword evidence="7 8" id="KW-0539">Nucleus</keyword>
<feature type="region of interest" description="Disordered" evidence="9">
    <location>
        <begin position="610"/>
        <end position="630"/>
    </location>
</feature>
<comment type="subcellular location">
    <subcellularLocation>
        <location evidence="1 8">Nucleus</location>
    </subcellularLocation>
</comment>
<keyword evidence="4 8" id="KW-0238">DNA-binding</keyword>
<dbReference type="GO" id="GO:0006355">
    <property type="term" value="P:regulation of DNA-templated transcription"/>
    <property type="evidence" value="ECO:0007669"/>
    <property type="project" value="InterPro"/>
</dbReference>
<keyword evidence="3" id="KW-0805">Transcription regulation</keyword>
<dbReference type="CDD" id="cd00086">
    <property type="entry name" value="homeodomain"/>
    <property type="match status" value="1"/>
</dbReference>
<dbReference type="InterPro" id="IPR050224">
    <property type="entry name" value="TALE_homeobox"/>
</dbReference>
<dbReference type="EMBL" id="JACBKZ010000010">
    <property type="protein sequence ID" value="KAF5940000.1"/>
    <property type="molecule type" value="Genomic_DNA"/>
</dbReference>
<dbReference type="InterPro" id="IPR013103">
    <property type="entry name" value="RVT_2"/>
</dbReference>
<comment type="similarity">
    <text evidence="2">Belongs to the TALE/BELL homeobox family.</text>
</comment>
<comment type="caution">
    <text evidence="11">The sequence shown here is derived from an EMBL/GenBank/DDBJ whole genome shotgun (WGS) entry which is preliminary data.</text>
</comment>
<accession>A0A7J7GGW6</accession>
<feature type="compositionally biased region" description="Basic and acidic residues" evidence="9">
    <location>
        <begin position="612"/>
        <end position="627"/>
    </location>
</feature>
<organism evidence="11 12">
    <name type="scientific">Camellia sinensis</name>
    <name type="common">Tea plant</name>
    <name type="synonym">Thea sinensis</name>
    <dbReference type="NCBI Taxonomy" id="4442"/>
    <lineage>
        <taxon>Eukaryota</taxon>
        <taxon>Viridiplantae</taxon>
        <taxon>Streptophyta</taxon>
        <taxon>Embryophyta</taxon>
        <taxon>Tracheophyta</taxon>
        <taxon>Spermatophyta</taxon>
        <taxon>Magnoliopsida</taxon>
        <taxon>eudicotyledons</taxon>
        <taxon>Gunneridae</taxon>
        <taxon>Pentapetalae</taxon>
        <taxon>asterids</taxon>
        <taxon>Ericales</taxon>
        <taxon>Theaceae</taxon>
        <taxon>Camellia</taxon>
    </lineage>
</organism>
<evidence type="ECO:0000256" key="7">
    <source>
        <dbReference type="ARBA" id="ARBA00023242"/>
    </source>
</evidence>
<feature type="DNA-binding region" description="Homeobox" evidence="8">
    <location>
        <begin position="534"/>
        <end position="596"/>
    </location>
</feature>
<dbReference type="InterPro" id="IPR008422">
    <property type="entry name" value="KN_HD"/>
</dbReference>
<gene>
    <name evidence="11" type="ORF">HYC85_021167</name>
</gene>
<dbReference type="SMART" id="SM00389">
    <property type="entry name" value="HOX"/>
    <property type="match status" value="1"/>
</dbReference>
<dbReference type="InterPro" id="IPR006563">
    <property type="entry name" value="POX_dom"/>
</dbReference>
<evidence type="ECO:0000256" key="2">
    <source>
        <dbReference type="ARBA" id="ARBA00006454"/>
    </source>
</evidence>
<dbReference type="GO" id="GO:0003677">
    <property type="term" value="F:DNA binding"/>
    <property type="evidence" value="ECO:0007669"/>
    <property type="project" value="UniProtKB-UniRule"/>
</dbReference>
<dbReference type="SMART" id="SM00574">
    <property type="entry name" value="POX"/>
    <property type="match status" value="1"/>
</dbReference>
<evidence type="ECO:0000256" key="6">
    <source>
        <dbReference type="ARBA" id="ARBA00023163"/>
    </source>
</evidence>
<dbReference type="Pfam" id="PF05920">
    <property type="entry name" value="Homeobox_KN"/>
    <property type="match status" value="1"/>
</dbReference>
<dbReference type="PROSITE" id="PS50071">
    <property type="entry name" value="HOMEOBOX_2"/>
    <property type="match status" value="1"/>
</dbReference>
<feature type="domain" description="Homeobox" evidence="10">
    <location>
        <begin position="532"/>
        <end position="595"/>
    </location>
</feature>
<dbReference type="AlphaFoldDB" id="A0A7J7GGW6"/>
<evidence type="ECO:0000256" key="3">
    <source>
        <dbReference type="ARBA" id="ARBA00023015"/>
    </source>
</evidence>
<evidence type="ECO:0000259" key="10">
    <source>
        <dbReference type="PROSITE" id="PS50071"/>
    </source>
</evidence>
<keyword evidence="6" id="KW-0804">Transcription</keyword>
<dbReference type="Proteomes" id="UP000593564">
    <property type="component" value="Unassembled WGS sequence"/>
</dbReference>
<protein>
    <recommendedName>
        <fullName evidence="10">Homeobox domain-containing protein</fullName>
    </recommendedName>
</protein>
<dbReference type="PANTHER" id="PTHR11850">
    <property type="entry name" value="HOMEOBOX PROTEIN TRANSCRIPTION FACTORS"/>
    <property type="match status" value="1"/>
</dbReference>
<evidence type="ECO:0000313" key="11">
    <source>
        <dbReference type="EMBL" id="KAF5940000.1"/>
    </source>
</evidence>
<dbReference type="Gene3D" id="1.10.10.60">
    <property type="entry name" value="Homeodomain-like"/>
    <property type="match status" value="1"/>
</dbReference>
<evidence type="ECO:0000256" key="9">
    <source>
        <dbReference type="SAM" id="MobiDB-lite"/>
    </source>
</evidence>
<evidence type="ECO:0000256" key="8">
    <source>
        <dbReference type="PROSITE-ProRule" id="PRU00108"/>
    </source>
</evidence>
<dbReference type="InterPro" id="IPR009057">
    <property type="entry name" value="Homeodomain-like_sf"/>
</dbReference>
<dbReference type="Pfam" id="PF07526">
    <property type="entry name" value="POX"/>
    <property type="match status" value="1"/>
</dbReference>
<evidence type="ECO:0000256" key="5">
    <source>
        <dbReference type="ARBA" id="ARBA00023155"/>
    </source>
</evidence>
<dbReference type="GO" id="GO:0005634">
    <property type="term" value="C:nucleus"/>
    <property type="evidence" value="ECO:0007669"/>
    <property type="project" value="UniProtKB-SubCell"/>
</dbReference>
<evidence type="ECO:0000313" key="12">
    <source>
        <dbReference type="Proteomes" id="UP000593564"/>
    </source>
</evidence>
<name>A0A7J7GGW6_CAMSI</name>